<evidence type="ECO:0000313" key="3">
    <source>
        <dbReference type="Proteomes" id="UP000635565"/>
    </source>
</evidence>
<proteinExistence type="predicted"/>
<dbReference type="Proteomes" id="UP000635565">
    <property type="component" value="Unassembled WGS sequence"/>
</dbReference>
<comment type="caution">
    <text evidence="2">The sequence shown here is derived from an EMBL/GenBank/DDBJ whole genome shotgun (WGS) entry which is preliminary data.</text>
</comment>
<name>A0ABQ3VL29_9CHLR</name>
<feature type="region of interest" description="Disordered" evidence="1">
    <location>
        <begin position="41"/>
        <end position="61"/>
    </location>
</feature>
<dbReference type="EMBL" id="BNJJ01000011">
    <property type="protein sequence ID" value="GHO86058.1"/>
    <property type="molecule type" value="Genomic_DNA"/>
</dbReference>
<evidence type="ECO:0000256" key="1">
    <source>
        <dbReference type="SAM" id="MobiDB-lite"/>
    </source>
</evidence>
<protein>
    <submittedName>
        <fullName evidence="2">Uncharacterized protein</fullName>
    </submittedName>
</protein>
<dbReference type="RefSeq" id="WP_201363686.1">
    <property type="nucleotide sequence ID" value="NZ_BNJJ01000011.1"/>
</dbReference>
<keyword evidence="3" id="KW-1185">Reference proteome</keyword>
<organism evidence="2 3">
    <name type="scientific">Dictyobacter formicarum</name>
    <dbReference type="NCBI Taxonomy" id="2778368"/>
    <lineage>
        <taxon>Bacteria</taxon>
        <taxon>Bacillati</taxon>
        <taxon>Chloroflexota</taxon>
        <taxon>Ktedonobacteria</taxon>
        <taxon>Ktedonobacterales</taxon>
        <taxon>Dictyobacteraceae</taxon>
        <taxon>Dictyobacter</taxon>
    </lineage>
</organism>
<evidence type="ECO:0000313" key="2">
    <source>
        <dbReference type="EMBL" id="GHO86058.1"/>
    </source>
</evidence>
<reference evidence="2 3" key="1">
    <citation type="journal article" date="2021" name="Int. J. Syst. Evol. Microbiol.">
        <title>Reticulibacter mediterranei gen. nov., sp. nov., within the new family Reticulibacteraceae fam. nov., and Ktedonospora formicarum gen. nov., sp. nov., Ktedonobacter robiniae sp. nov., Dictyobacter formicarum sp. nov. and Dictyobacter arantiisoli sp. nov., belonging to the class Ktedonobacteria.</title>
        <authorList>
            <person name="Yabe S."/>
            <person name="Zheng Y."/>
            <person name="Wang C.M."/>
            <person name="Sakai Y."/>
            <person name="Abe K."/>
            <person name="Yokota A."/>
            <person name="Donadio S."/>
            <person name="Cavaletti L."/>
            <person name="Monciardini P."/>
        </authorList>
    </citation>
    <scope>NUCLEOTIDE SEQUENCE [LARGE SCALE GENOMIC DNA]</scope>
    <source>
        <strain evidence="2 3">SOSP1-9</strain>
    </source>
</reference>
<sequence length="90" mass="10021">MQLLEANGNLTRMLELVTLGEEERKLIEQGMALNQTLLSRLADEPTPTGSTPRELESNKRKPLPILAETVELVTPERVPKLAELEVSEEA</sequence>
<accession>A0ABQ3VL29</accession>
<gene>
    <name evidence="2" type="ORF">KSZ_40640</name>
</gene>